<protein>
    <submittedName>
        <fullName evidence="1">Uncharacterized protein</fullName>
    </submittedName>
</protein>
<dbReference type="Proteomes" id="UP000000600">
    <property type="component" value="Unassembled WGS sequence"/>
</dbReference>
<organism evidence="1 2">
    <name type="scientific">Paramecium tetraurelia</name>
    <dbReference type="NCBI Taxonomy" id="5888"/>
    <lineage>
        <taxon>Eukaryota</taxon>
        <taxon>Sar</taxon>
        <taxon>Alveolata</taxon>
        <taxon>Ciliophora</taxon>
        <taxon>Intramacronucleata</taxon>
        <taxon>Oligohymenophorea</taxon>
        <taxon>Peniculida</taxon>
        <taxon>Parameciidae</taxon>
        <taxon>Paramecium</taxon>
    </lineage>
</organism>
<accession>A0C7Z7</accession>
<dbReference type="OrthoDB" id="298603at2759"/>
<dbReference type="PANTHER" id="PTHR31398:SF0">
    <property type="entry name" value="MEIOTIC NUCLEAR DIVISION PROTEIN 1 HOMOLOG"/>
    <property type="match status" value="1"/>
</dbReference>
<dbReference type="PANTHER" id="PTHR31398">
    <property type="entry name" value="MEIOTIC NUCLEAR DIVISION PROTEIN 1 HOMOLOG"/>
    <property type="match status" value="1"/>
</dbReference>
<dbReference type="EMBL" id="CT868048">
    <property type="protein sequence ID" value="CAK66914.1"/>
    <property type="molecule type" value="Genomic_DNA"/>
</dbReference>
<dbReference type="KEGG" id="ptm:GSPATT00036045001"/>
<dbReference type="AlphaFoldDB" id="A0C7Z7"/>
<dbReference type="HOGENOM" id="CLU_1196836_0_0_1"/>
<evidence type="ECO:0000313" key="2">
    <source>
        <dbReference type="Proteomes" id="UP000000600"/>
    </source>
</evidence>
<name>A0C7Z7_PARTE</name>
<proteinExistence type="predicted"/>
<gene>
    <name evidence="1" type="ORF">GSPATT00036045001</name>
</gene>
<reference evidence="1 2" key="1">
    <citation type="journal article" date="2006" name="Nature">
        <title>Global trends of whole-genome duplications revealed by the ciliate Paramecium tetraurelia.</title>
        <authorList>
            <consortium name="Genoscope"/>
            <person name="Aury J.-M."/>
            <person name="Jaillon O."/>
            <person name="Duret L."/>
            <person name="Noel B."/>
            <person name="Jubin C."/>
            <person name="Porcel B.M."/>
            <person name="Segurens B."/>
            <person name="Daubin V."/>
            <person name="Anthouard V."/>
            <person name="Aiach N."/>
            <person name="Arnaiz O."/>
            <person name="Billaut A."/>
            <person name="Beisson J."/>
            <person name="Blanc I."/>
            <person name="Bouhouche K."/>
            <person name="Camara F."/>
            <person name="Duharcourt S."/>
            <person name="Guigo R."/>
            <person name="Gogendeau D."/>
            <person name="Katinka M."/>
            <person name="Keller A.-M."/>
            <person name="Kissmehl R."/>
            <person name="Klotz C."/>
            <person name="Koll F."/>
            <person name="Le Moue A."/>
            <person name="Lepere C."/>
            <person name="Malinsky S."/>
            <person name="Nowacki M."/>
            <person name="Nowak J.K."/>
            <person name="Plattner H."/>
            <person name="Poulain J."/>
            <person name="Ruiz F."/>
            <person name="Serrano V."/>
            <person name="Zagulski M."/>
            <person name="Dessen P."/>
            <person name="Betermier M."/>
            <person name="Weissenbach J."/>
            <person name="Scarpelli C."/>
            <person name="Schachter V."/>
            <person name="Sperling L."/>
            <person name="Meyer E."/>
            <person name="Cohen J."/>
            <person name="Wincker P."/>
        </authorList>
    </citation>
    <scope>NUCLEOTIDE SEQUENCE [LARGE SCALE GENOMIC DNA]</scope>
    <source>
        <strain evidence="1 2">Stock d4-2</strain>
    </source>
</reference>
<sequence>MCEIKEKKLIIKKRFCEFKISITCKISYKQIPIEPYNMSLFTADLQKEYFSIIRMGGISYINRNIQKRIHQQIKFNCQMLQGQISPNAFRYIFTQFYACQNTSSSQMCAPQKEIEKVLESGQYSVHKSDYLTKLDQSGQPYQVIITNEFTTFICLLLKLFLKNIEFYKHLEMKDQFGNQFRINQMFNQLNGERYLNFIIQFFIIQDQITNKQLTLEHMLHFKLFQANQVDYL</sequence>
<keyword evidence="2" id="KW-1185">Reference proteome</keyword>
<dbReference type="InParanoid" id="A0C7Z7"/>
<evidence type="ECO:0000313" key="1">
    <source>
        <dbReference type="EMBL" id="CAK66914.1"/>
    </source>
</evidence>
<dbReference type="RefSeq" id="XP_001434311.1">
    <property type="nucleotide sequence ID" value="XM_001434274.1"/>
</dbReference>
<dbReference type="GeneID" id="5020096"/>